<keyword evidence="1" id="KW-0489">Methyltransferase</keyword>
<accession>A0ABV7XCX0</accession>
<dbReference type="Pfam" id="PF13489">
    <property type="entry name" value="Methyltransf_23"/>
    <property type="match status" value="1"/>
</dbReference>
<dbReference type="InterPro" id="IPR029063">
    <property type="entry name" value="SAM-dependent_MTases_sf"/>
</dbReference>
<evidence type="ECO:0000313" key="1">
    <source>
        <dbReference type="EMBL" id="MFC3714015.1"/>
    </source>
</evidence>
<comment type="caution">
    <text evidence="1">The sequence shown here is derived from an EMBL/GenBank/DDBJ whole genome shotgun (WGS) entry which is preliminary data.</text>
</comment>
<dbReference type="PANTHER" id="PTHR43861">
    <property type="entry name" value="TRANS-ACONITATE 2-METHYLTRANSFERASE-RELATED"/>
    <property type="match status" value="1"/>
</dbReference>
<reference evidence="2" key="1">
    <citation type="journal article" date="2019" name="Int. J. Syst. Evol. Microbiol.">
        <title>The Global Catalogue of Microorganisms (GCM) 10K type strain sequencing project: providing services to taxonomists for standard genome sequencing and annotation.</title>
        <authorList>
            <consortium name="The Broad Institute Genomics Platform"/>
            <consortium name="The Broad Institute Genome Sequencing Center for Infectious Disease"/>
            <person name="Wu L."/>
            <person name="Ma J."/>
        </authorList>
    </citation>
    <scope>NUCLEOTIDE SEQUENCE [LARGE SCALE GENOMIC DNA]</scope>
    <source>
        <strain evidence="2">KCTC 42644</strain>
    </source>
</reference>
<dbReference type="RefSeq" id="WP_380863058.1">
    <property type="nucleotide sequence ID" value="NZ_JBHRXV010000011.1"/>
</dbReference>
<name>A0ABV7XCX0_9SPHN</name>
<organism evidence="1 2">
    <name type="scientific">Sphingoaurantiacus capsulatus</name>
    <dbReference type="NCBI Taxonomy" id="1771310"/>
    <lineage>
        <taxon>Bacteria</taxon>
        <taxon>Pseudomonadati</taxon>
        <taxon>Pseudomonadota</taxon>
        <taxon>Alphaproteobacteria</taxon>
        <taxon>Sphingomonadales</taxon>
        <taxon>Sphingosinicellaceae</taxon>
        <taxon>Sphingoaurantiacus</taxon>
    </lineage>
</organism>
<gene>
    <name evidence="1" type="ORF">ACFOMD_15695</name>
</gene>
<evidence type="ECO:0000313" key="2">
    <source>
        <dbReference type="Proteomes" id="UP001595615"/>
    </source>
</evidence>
<dbReference type="Proteomes" id="UP001595615">
    <property type="component" value="Unassembled WGS sequence"/>
</dbReference>
<dbReference type="EMBL" id="JBHRXV010000011">
    <property type="protein sequence ID" value="MFC3714015.1"/>
    <property type="molecule type" value="Genomic_DNA"/>
</dbReference>
<proteinExistence type="predicted"/>
<dbReference type="SUPFAM" id="SSF53335">
    <property type="entry name" value="S-adenosyl-L-methionine-dependent methyltransferases"/>
    <property type="match status" value="1"/>
</dbReference>
<keyword evidence="2" id="KW-1185">Reference proteome</keyword>
<sequence>MVKFFHKISRSALVTSRQAFLSDFCRGKSVLHIGCVDSGLTKVRFENGELLHAQLLKVSARVVGVDIDEGGIELMRSFGIRDLHVADIENGLNLDEKFDVVVAGEVIEHLSNSGKLIENSAQIMKDDGVFIITAPNAFCLTTIIRLFRGIETVHEDHVSYFSYATMRTFLSRYGLYIVNFAFYSDITRKNGLKRIMKGIYHVVLSVFPQFGEGIVVVSSRVVRTA</sequence>
<dbReference type="Gene3D" id="3.40.50.150">
    <property type="entry name" value="Vaccinia Virus protein VP39"/>
    <property type="match status" value="1"/>
</dbReference>
<dbReference type="GO" id="GO:0032259">
    <property type="term" value="P:methylation"/>
    <property type="evidence" value="ECO:0007669"/>
    <property type="project" value="UniProtKB-KW"/>
</dbReference>
<dbReference type="CDD" id="cd02440">
    <property type="entry name" value="AdoMet_MTases"/>
    <property type="match status" value="1"/>
</dbReference>
<keyword evidence="1" id="KW-0808">Transferase</keyword>
<dbReference type="GO" id="GO:0008168">
    <property type="term" value="F:methyltransferase activity"/>
    <property type="evidence" value="ECO:0007669"/>
    <property type="project" value="UniProtKB-KW"/>
</dbReference>
<protein>
    <submittedName>
        <fullName evidence="1">Methyltransferase domain-containing protein</fullName>
    </submittedName>
</protein>